<dbReference type="AlphaFoldDB" id="U4LLX2"/>
<sequence length="124" mass="13619">MSTPTLLHPLRPPASSHRSLLEYSCITLRTPLICWAMQPRALHRCVGVLSQHPLEIQHHGNIDIEPLAASNTAVYVRSAGDICHCGFKFRSTTREAHQVTPKCAWSFLNSVSGAVLASPKRGPI</sequence>
<organism evidence="1 2">
    <name type="scientific">Pyronema omphalodes (strain CBS 100304)</name>
    <name type="common">Pyronema confluens</name>
    <dbReference type="NCBI Taxonomy" id="1076935"/>
    <lineage>
        <taxon>Eukaryota</taxon>
        <taxon>Fungi</taxon>
        <taxon>Dikarya</taxon>
        <taxon>Ascomycota</taxon>
        <taxon>Pezizomycotina</taxon>
        <taxon>Pezizomycetes</taxon>
        <taxon>Pezizales</taxon>
        <taxon>Pyronemataceae</taxon>
        <taxon>Pyronema</taxon>
    </lineage>
</organism>
<dbReference type="EMBL" id="HF935439">
    <property type="protein sequence ID" value="CCX30330.1"/>
    <property type="molecule type" value="Genomic_DNA"/>
</dbReference>
<evidence type="ECO:0000313" key="1">
    <source>
        <dbReference type="EMBL" id="CCX30330.1"/>
    </source>
</evidence>
<accession>U4LLX2</accession>
<evidence type="ECO:0000313" key="2">
    <source>
        <dbReference type="Proteomes" id="UP000018144"/>
    </source>
</evidence>
<proteinExistence type="predicted"/>
<name>U4LLX2_PYROM</name>
<dbReference type="Proteomes" id="UP000018144">
    <property type="component" value="Unassembled WGS sequence"/>
</dbReference>
<gene>
    <name evidence="1" type="ORF">PCON_08527</name>
</gene>
<protein>
    <submittedName>
        <fullName evidence="1">Uncharacterized protein</fullName>
    </submittedName>
</protein>
<reference evidence="1 2" key="1">
    <citation type="journal article" date="2013" name="PLoS Genet.">
        <title>The genome and development-dependent transcriptomes of Pyronema confluens: a window into fungal evolution.</title>
        <authorList>
            <person name="Traeger S."/>
            <person name="Altegoer F."/>
            <person name="Freitag M."/>
            <person name="Gabaldon T."/>
            <person name="Kempken F."/>
            <person name="Kumar A."/>
            <person name="Marcet-Houben M."/>
            <person name="Poggeler S."/>
            <person name="Stajich J.E."/>
            <person name="Nowrousian M."/>
        </authorList>
    </citation>
    <scope>NUCLEOTIDE SEQUENCE [LARGE SCALE GENOMIC DNA]</scope>
    <source>
        <strain evidence="2">CBS 100304</strain>
        <tissue evidence="1">Vegetative mycelium</tissue>
    </source>
</reference>
<keyword evidence="2" id="KW-1185">Reference proteome</keyword>